<accession>A0A5B7CU77</accession>
<comment type="caution">
    <text evidence="1">The sequence shown here is derived from an EMBL/GenBank/DDBJ whole genome shotgun (WGS) entry which is preliminary data.</text>
</comment>
<organism evidence="1 2">
    <name type="scientific">Portunus trituberculatus</name>
    <name type="common">Swimming crab</name>
    <name type="synonym">Neptunus trituberculatus</name>
    <dbReference type="NCBI Taxonomy" id="210409"/>
    <lineage>
        <taxon>Eukaryota</taxon>
        <taxon>Metazoa</taxon>
        <taxon>Ecdysozoa</taxon>
        <taxon>Arthropoda</taxon>
        <taxon>Crustacea</taxon>
        <taxon>Multicrustacea</taxon>
        <taxon>Malacostraca</taxon>
        <taxon>Eumalacostraca</taxon>
        <taxon>Eucarida</taxon>
        <taxon>Decapoda</taxon>
        <taxon>Pleocyemata</taxon>
        <taxon>Brachyura</taxon>
        <taxon>Eubrachyura</taxon>
        <taxon>Portunoidea</taxon>
        <taxon>Portunidae</taxon>
        <taxon>Portuninae</taxon>
        <taxon>Portunus</taxon>
    </lineage>
</organism>
<keyword evidence="2" id="KW-1185">Reference proteome</keyword>
<protein>
    <submittedName>
        <fullName evidence="1">Uncharacterized protein</fullName>
    </submittedName>
</protein>
<reference evidence="1 2" key="1">
    <citation type="submission" date="2019-05" db="EMBL/GenBank/DDBJ databases">
        <title>Another draft genome of Portunus trituberculatus and its Hox gene families provides insights of decapod evolution.</title>
        <authorList>
            <person name="Jeong J.-H."/>
            <person name="Song I."/>
            <person name="Kim S."/>
            <person name="Choi T."/>
            <person name="Kim D."/>
            <person name="Ryu S."/>
            <person name="Kim W."/>
        </authorList>
    </citation>
    <scope>NUCLEOTIDE SEQUENCE [LARGE SCALE GENOMIC DNA]</scope>
    <source>
        <tissue evidence="1">Muscle</tissue>
    </source>
</reference>
<evidence type="ECO:0000313" key="2">
    <source>
        <dbReference type="Proteomes" id="UP000324222"/>
    </source>
</evidence>
<gene>
    <name evidence="1" type="ORF">E2C01_005738</name>
</gene>
<dbReference type="EMBL" id="VSRR010000253">
    <property type="protein sequence ID" value="MPC13020.1"/>
    <property type="molecule type" value="Genomic_DNA"/>
</dbReference>
<evidence type="ECO:0000313" key="1">
    <source>
        <dbReference type="EMBL" id="MPC13020.1"/>
    </source>
</evidence>
<dbReference type="Proteomes" id="UP000324222">
    <property type="component" value="Unassembled WGS sequence"/>
</dbReference>
<proteinExistence type="predicted"/>
<sequence>MNDLITFATHSDLSIEIRELKLQLGICCVTHGSFDFSRTGCPALRALRALPPPQPKEIPEKIYFG</sequence>
<dbReference type="AlphaFoldDB" id="A0A5B7CU77"/>
<name>A0A5B7CU77_PORTR</name>